<evidence type="ECO:0000256" key="1">
    <source>
        <dbReference type="ARBA" id="ARBA00023242"/>
    </source>
</evidence>
<reference evidence="2 3" key="1">
    <citation type="submission" date="2016-10" db="EMBL/GenBank/DDBJ databases">
        <title>The genome of Paramicrosporidium saccamoebae is the missing link in understanding Cryptomycota and Microsporidia evolution.</title>
        <authorList>
            <person name="Quandt C.A."/>
            <person name="Beaudet D."/>
            <person name="Corsaro D."/>
            <person name="Michel R."/>
            <person name="Corradi N."/>
            <person name="James T."/>
        </authorList>
    </citation>
    <scope>NUCLEOTIDE SEQUENCE [LARGE SCALE GENOMIC DNA]</scope>
    <source>
        <strain evidence="2 3">KSL3</strain>
    </source>
</reference>
<name>A0A2H9TJS4_9FUNG</name>
<protein>
    <submittedName>
        <fullName evidence="2">Uncharacterized protein</fullName>
    </submittedName>
</protein>
<dbReference type="EMBL" id="MTSL01000149">
    <property type="protein sequence ID" value="PJF18007.1"/>
    <property type="molecule type" value="Genomic_DNA"/>
</dbReference>
<sequence length="138" mass="15461">MCRASLRCKFDLRERLPVVLGAPARLLVTACTMTALREASRCTEDASVSGAPFVARRFELRRCRHDEPLPVQECIAALIGEDNPHHYGVVTDAEELKNTARRIAGVPLVFLERTFPLLEAPRDYQTKVWRGSRAGSKI</sequence>
<dbReference type="AlphaFoldDB" id="A0A2H9TJS4"/>
<dbReference type="OrthoDB" id="25675at2759"/>
<gene>
    <name evidence="2" type="ORF">PSACC_02154</name>
</gene>
<organism evidence="2 3">
    <name type="scientific">Paramicrosporidium saccamoebae</name>
    <dbReference type="NCBI Taxonomy" id="1246581"/>
    <lineage>
        <taxon>Eukaryota</taxon>
        <taxon>Fungi</taxon>
        <taxon>Fungi incertae sedis</taxon>
        <taxon>Cryptomycota</taxon>
        <taxon>Cryptomycota incertae sedis</taxon>
        <taxon>Paramicrosporidium</taxon>
    </lineage>
</organism>
<dbReference type="Gene3D" id="3.40.50.1010">
    <property type="entry name" value="5'-nuclease"/>
    <property type="match status" value="1"/>
</dbReference>
<accession>A0A2H9TJS4</accession>
<dbReference type="Proteomes" id="UP000240830">
    <property type="component" value="Unassembled WGS sequence"/>
</dbReference>
<dbReference type="InterPro" id="IPR006984">
    <property type="entry name" value="Fcf1/UTP23"/>
</dbReference>
<dbReference type="GO" id="GO:0032040">
    <property type="term" value="C:small-subunit processome"/>
    <property type="evidence" value="ECO:0007669"/>
    <property type="project" value="InterPro"/>
</dbReference>
<proteinExistence type="predicted"/>
<keyword evidence="3" id="KW-1185">Reference proteome</keyword>
<comment type="caution">
    <text evidence="2">The sequence shown here is derived from an EMBL/GenBank/DDBJ whole genome shotgun (WGS) entry which is preliminary data.</text>
</comment>
<dbReference type="Pfam" id="PF04900">
    <property type="entry name" value="Fcf1"/>
    <property type="match status" value="1"/>
</dbReference>
<keyword evidence="1" id="KW-0539">Nucleus</keyword>
<evidence type="ECO:0000313" key="3">
    <source>
        <dbReference type="Proteomes" id="UP000240830"/>
    </source>
</evidence>
<evidence type="ECO:0000313" key="2">
    <source>
        <dbReference type="EMBL" id="PJF18007.1"/>
    </source>
</evidence>
<dbReference type="PANTHER" id="PTHR12416">
    <property type="entry name" value="RRNA-PROCESSING PROTEIN UTP23 HOMOLOG"/>
    <property type="match status" value="1"/>
</dbReference>
<dbReference type="STRING" id="1246581.A0A2H9TJS4"/>